<dbReference type="InterPro" id="IPR010985">
    <property type="entry name" value="Ribbon_hlx_hlx"/>
</dbReference>
<dbReference type="Pfam" id="PF22513">
    <property type="entry name" value="FitA-like_RHH"/>
    <property type="match status" value="1"/>
</dbReference>
<name>A0A258FE82_9CAUL</name>
<dbReference type="Proteomes" id="UP000215595">
    <property type="component" value="Unassembled WGS sequence"/>
</dbReference>
<evidence type="ECO:0000259" key="1">
    <source>
        <dbReference type="Pfam" id="PF22513"/>
    </source>
</evidence>
<dbReference type="InterPro" id="IPR013321">
    <property type="entry name" value="Arc_rbn_hlx_hlx"/>
</dbReference>
<dbReference type="GO" id="GO:0006355">
    <property type="term" value="P:regulation of DNA-templated transcription"/>
    <property type="evidence" value="ECO:0007669"/>
    <property type="project" value="InterPro"/>
</dbReference>
<accession>A0A258FE82</accession>
<sequence>MAQLLVRNISDDTVEALKRRAAANQRSVEAEHRALLEDALEAERMRQVDRFRAMIDAIHEQQTGRTFTPSEVLVREMRDES</sequence>
<proteinExistence type="predicted"/>
<comment type="caution">
    <text evidence="2">The sequence shown here is derived from an EMBL/GenBank/DDBJ whole genome shotgun (WGS) entry which is preliminary data.</text>
</comment>
<reference evidence="2 3" key="1">
    <citation type="submission" date="2017-03" db="EMBL/GenBank/DDBJ databases">
        <title>Lifting the veil on microbial sulfur biogeochemistry in mining wastewaters.</title>
        <authorList>
            <person name="Kantor R.S."/>
            <person name="Colenbrander Nelson T."/>
            <person name="Marshall S."/>
            <person name="Bennett D."/>
            <person name="Apte S."/>
            <person name="Camacho D."/>
            <person name="Thomas B.C."/>
            <person name="Warren L.A."/>
            <person name="Banfield J.F."/>
        </authorList>
    </citation>
    <scope>NUCLEOTIDE SEQUENCE [LARGE SCALE GENOMIC DNA]</scope>
    <source>
        <strain evidence="2">32-69-9</strain>
    </source>
</reference>
<organism evidence="2 3">
    <name type="scientific">Brevundimonas subvibrioides</name>
    <dbReference type="NCBI Taxonomy" id="74313"/>
    <lineage>
        <taxon>Bacteria</taxon>
        <taxon>Pseudomonadati</taxon>
        <taxon>Pseudomonadota</taxon>
        <taxon>Alphaproteobacteria</taxon>
        <taxon>Caulobacterales</taxon>
        <taxon>Caulobacteraceae</taxon>
        <taxon>Brevundimonas</taxon>
    </lineage>
</organism>
<dbReference type="Gene3D" id="1.10.1220.10">
    <property type="entry name" value="Met repressor-like"/>
    <property type="match status" value="1"/>
</dbReference>
<protein>
    <recommendedName>
        <fullName evidence="1">Antitoxin FitA-like ribbon-helix-helix domain-containing protein</fullName>
    </recommendedName>
</protein>
<feature type="domain" description="Antitoxin FitA-like ribbon-helix-helix" evidence="1">
    <location>
        <begin position="2"/>
        <end position="40"/>
    </location>
</feature>
<evidence type="ECO:0000313" key="3">
    <source>
        <dbReference type="Proteomes" id="UP000215595"/>
    </source>
</evidence>
<dbReference type="SUPFAM" id="SSF47598">
    <property type="entry name" value="Ribbon-helix-helix"/>
    <property type="match status" value="1"/>
</dbReference>
<evidence type="ECO:0000313" key="2">
    <source>
        <dbReference type="EMBL" id="OYX30860.1"/>
    </source>
</evidence>
<dbReference type="InterPro" id="IPR053853">
    <property type="entry name" value="FitA-like_RHH"/>
</dbReference>
<gene>
    <name evidence="2" type="ORF">B7Z01_13545</name>
</gene>
<dbReference type="EMBL" id="NCEB01000038">
    <property type="protein sequence ID" value="OYX30860.1"/>
    <property type="molecule type" value="Genomic_DNA"/>
</dbReference>
<dbReference type="AlphaFoldDB" id="A0A258FE82"/>